<dbReference type="InterPro" id="IPR042259">
    <property type="entry name" value="Raco-like_middle_sf"/>
</dbReference>
<accession>A0A975GP62</accession>
<dbReference type="Pfam" id="PF17650">
    <property type="entry name" value="RACo_linker"/>
    <property type="match status" value="1"/>
</dbReference>
<gene>
    <name evidence="4" type="ORF">dnm_045430</name>
</gene>
<reference evidence="4" key="1">
    <citation type="journal article" date="2021" name="Microb. Physiol.">
        <title>Proteogenomic Insights into the Physiology of Marine, Sulfate-Reducing, Filamentous Desulfonema limicola and Desulfonema magnum.</title>
        <authorList>
            <person name="Schnaars V."/>
            <person name="Wohlbrand L."/>
            <person name="Scheve S."/>
            <person name="Hinrichs C."/>
            <person name="Reinhardt R."/>
            <person name="Rabus R."/>
        </authorList>
    </citation>
    <scope>NUCLEOTIDE SEQUENCE</scope>
    <source>
        <strain evidence="4">4be13</strain>
    </source>
</reference>
<dbReference type="Pfam" id="PF14574">
    <property type="entry name" value="RACo_C_ter"/>
    <property type="match status" value="1"/>
</dbReference>
<dbReference type="Proteomes" id="UP000663722">
    <property type="component" value="Chromosome"/>
</dbReference>
<evidence type="ECO:0000313" key="4">
    <source>
        <dbReference type="EMBL" id="QTA88497.1"/>
    </source>
</evidence>
<dbReference type="Pfam" id="PF17651">
    <property type="entry name" value="Raco_middle"/>
    <property type="match status" value="1"/>
</dbReference>
<feature type="domain" description="RACo linker region" evidence="2">
    <location>
        <begin position="11"/>
        <end position="71"/>
    </location>
</feature>
<dbReference type="PANTHER" id="PTHR42895">
    <property type="entry name" value="IRON-SULFUR CLUSTER-BINDING PROTEIN-RELATED"/>
    <property type="match status" value="1"/>
</dbReference>
<dbReference type="EMBL" id="CP061800">
    <property type="protein sequence ID" value="QTA88497.1"/>
    <property type="molecule type" value="Genomic_DNA"/>
</dbReference>
<organism evidence="4 5">
    <name type="scientific">Desulfonema magnum</name>
    <dbReference type="NCBI Taxonomy" id="45655"/>
    <lineage>
        <taxon>Bacteria</taxon>
        <taxon>Pseudomonadati</taxon>
        <taxon>Thermodesulfobacteriota</taxon>
        <taxon>Desulfobacteria</taxon>
        <taxon>Desulfobacterales</taxon>
        <taxon>Desulfococcaceae</taxon>
        <taxon>Desulfonema</taxon>
    </lineage>
</organism>
<name>A0A975GP62_9BACT</name>
<feature type="domain" description="RACo-like middle region" evidence="3">
    <location>
        <begin position="92"/>
        <end position="251"/>
    </location>
</feature>
<evidence type="ECO:0000259" key="1">
    <source>
        <dbReference type="Pfam" id="PF14574"/>
    </source>
</evidence>
<dbReference type="RefSeq" id="WP_207683232.1">
    <property type="nucleotide sequence ID" value="NZ_CP061800.1"/>
</dbReference>
<dbReference type="InterPro" id="IPR040506">
    <property type="entry name" value="RACo_linker"/>
</dbReference>
<dbReference type="Gene3D" id="3.10.20.880">
    <property type="match status" value="1"/>
</dbReference>
<evidence type="ECO:0000313" key="5">
    <source>
        <dbReference type="Proteomes" id="UP000663722"/>
    </source>
</evidence>
<dbReference type="InterPro" id="IPR027980">
    <property type="entry name" value="RACo_C"/>
</dbReference>
<dbReference type="InterPro" id="IPR052911">
    <property type="entry name" value="Corrinoid_activation_enz"/>
</dbReference>
<dbReference type="InterPro" id="IPR041414">
    <property type="entry name" value="Raco-like_middle"/>
</dbReference>
<proteinExistence type="predicted"/>
<feature type="domain" description="RACo C-terminal" evidence="1">
    <location>
        <begin position="255"/>
        <end position="513"/>
    </location>
</feature>
<keyword evidence="5" id="KW-1185">Reference proteome</keyword>
<dbReference type="PANTHER" id="PTHR42895:SF1">
    <property type="entry name" value="IRON-SULFUR CLUSTER PROTEIN"/>
    <property type="match status" value="1"/>
</dbReference>
<dbReference type="Gene3D" id="3.30.420.480">
    <property type="entry name" value="Domain of unknown function (DUF4445)"/>
    <property type="match status" value="1"/>
</dbReference>
<evidence type="ECO:0000259" key="2">
    <source>
        <dbReference type="Pfam" id="PF17650"/>
    </source>
</evidence>
<dbReference type="KEGG" id="dmm:dnm_045430"/>
<sequence length="515" mass="55635">MNEKNKSFVRTVSLTRPSLQDNTADADRLVSVLKSELQTDTVKIDFPLLKRLPDLLRKWEYHVRCVLVPCPNGGEWLLTGITDAQDTKPVTGLAVDLGTTRVVLRLLDLSTGQALAESSFDNPQISVGPDILARIHYADTEEGLEKISHLITDGINHEMAALCKSCELGPENVFLLSVAGNTAMTHLFMGLNPRWIIREPYIPVVNTPGMVKAGELGIQANPLARVIIFPNVGSYFGGDLIAGILFSGMNTAEDTAILVDVGTNAEVVLGNKHWLIACAGAAGPALEGGVTRMGMMAGPGVIDKITIHRDTHEFDIHTIEEMPPKGICGSGLIDLAAHLFLSGMIDIRGKFVSSVCGTRLNENNGIRQLVVTPAKDSATGNDLFISQIDIDSLIRSKAAMFTILETITMSVGMSLNELSTFYVAGTFGCFIDPKSAISIGMIPDLPVESYQPLGNSSLGGATLALTSAEALREIDEIRNRITYLELNVNQEFMNRFSAAKFLPHTNTSLFPSVEV</sequence>
<protein>
    <submittedName>
        <fullName evidence="4">RACo domains-containing protein</fullName>
    </submittedName>
</protein>
<evidence type="ECO:0000259" key="3">
    <source>
        <dbReference type="Pfam" id="PF17651"/>
    </source>
</evidence>
<dbReference type="AlphaFoldDB" id="A0A975GP62"/>